<dbReference type="InterPro" id="IPR029064">
    <property type="entry name" value="Ribosomal_eL30-like_sf"/>
</dbReference>
<dbReference type="GO" id="GO:0006396">
    <property type="term" value="P:RNA processing"/>
    <property type="evidence" value="ECO:0007669"/>
    <property type="project" value="InterPro"/>
</dbReference>
<dbReference type="InterPro" id="IPR029026">
    <property type="entry name" value="tRNA_m1G_MTases_N"/>
</dbReference>
<evidence type="ECO:0000256" key="1">
    <source>
        <dbReference type="ARBA" id="ARBA00022603"/>
    </source>
</evidence>
<dbReference type="InterPro" id="IPR004441">
    <property type="entry name" value="rRNA_MeTrfase_TrmH"/>
</dbReference>
<dbReference type="GO" id="GO:0005829">
    <property type="term" value="C:cytosol"/>
    <property type="evidence" value="ECO:0007669"/>
    <property type="project" value="TreeGrafter"/>
</dbReference>
<dbReference type="Gene3D" id="3.40.1280.10">
    <property type="match status" value="1"/>
</dbReference>
<reference evidence="5 6" key="1">
    <citation type="submission" date="2020-08" db="EMBL/GenBank/DDBJ databases">
        <title>Bridging the membrane lipid divide: bacteria of the FCB group superphylum have the potential to synthesize archaeal ether lipids.</title>
        <authorList>
            <person name="Villanueva L."/>
            <person name="Von Meijenfeldt F.A.B."/>
            <person name="Westbye A.B."/>
            <person name="Yadav S."/>
            <person name="Hopmans E.C."/>
            <person name="Dutilh B.E."/>
            <person name="Sinninghe Damste J.S."/>
        </authorList>
    </citation>
    <scope>NUCLEOTIDE SEQUENCE [LARGE SCALE GENOMIC DNA]</scope>
    <source>
        <strain evidence="5">NIOZ-UU81</strain>
    </source>
</reference>
<dbReference type="InterPro" id="IPR001537">
    <property type="entry name" value="SpoU_MeTrfase"/>
</dbReference>
<dbReference type="CDD" id="cd18103">
    <property type="entry name" value="SpoU-like_RlmB"/>
    <property type="match status" value="1"/>
</dbReference>
<dbReference type="InterPro" id="IPR029028">
    <property type="entry name" value="Alpha/beta_knot_MTases"/>
</dbReference>
<dbReference type="GO" id="GO:0008173">
    <property type="term" value="F:RNA methyltransferase activity"/>
    <property type="evidence" value="ECO:0007669"/>
    <property type="project" value="InterPro"/>
</dbReference>
<dbReference type="GO" id="GO:0032259">
    <property type="term" value="P:methylation"/>
    <property type="evidence" value="ECO:0007669"/>
    <property type="project" value="UniProtKB-KW"/>
</dbReference>
<protein>
    <submittedName>
        <fullName evidence="5">23S rRNA (Guanosine(2251)-2'-O)-methyltransferase RlmB</fullName>
    </submittedName>
</protein>
<dbReference type="SUPFAM" id="SSF75217">
    <property type="entry name" value="alpha/beta knot"/>
    <property type="match status" value="1"/>
</dbReference>
<proteinExistence type="predicted"/>
<dbReference type="Pfam" id="PF08032">
    <property type="entry name" value="SpoU_sub_bind"/>
    <property type="match status" value="1"/>
</dbReference>
<sequence>MPGAQKSRAPQSGGSHKGGEQDRLIRLSDDLLWGVHPVLEVLKQGGERIAEIILVKDRHGGKREELIELAKQQGVRLTFVSGLKLTGPDASEARHQGIVARVNQTDLLEFDQLLARIREQVASGEKPRIVALDCLQDPHNLGAIIRSAHASGMGAVLVTRERSAPLGGTAAKSAAGAMAHMDICQVTNLAESLQRLQDAGMWVFGAVKDEEAKSIYQTDFDLPLCLVVGGEGPGIRPLVQRRCDVLISIPMQGDLDSLNSSVAAGVIMFEVMRRHLPA</sequence>
<dbReference type="GO" id="GO:0003723">
    <property type="term" value="F:RNA binding"/>
    <property type="evidence" value="ECO:0007669"/>
    <property type="project" value="InterPro"/>
</dbReference>
<evidence type="ECO:0000313" key="6">
    <source>
        <dbReference type="Proteomes" id="UP000599024"/>
    </source>
</evidence>
<comment type="caution">
    <text evidence="5">The sequence shown here is derived from an EMBL/GenBank/DDBJ whole genome shotgun (WGS) entry which is preliminary data.</text>
</comment>
<dbReference type="Proteomes" id="UP000599024">
    <property type="component" value="Unassembled WGS sequence"/>
</dbReference>
<keyword evidence="1" id="KW-0489">Methyltransferase</keyword>
<gene>
    <name evidence="5" type="primary">rlmB</name>
    <name evidence="5" type="ORF">H8E79_07795</name>
</gene>
<organism evidence="5 6">
    <name type="scientific">Candidatus Desulfatifera sulfidica</name>
    <dbReference type="NCBI Taxonomy" id="2841691"/>
    <lineage>
        <taxon>Bacteria</taxon>
        <taxon>Pseudomonadati</taxon>
        <taxon>Thermodesulfobacteriota</taxon>
        <taxon>Desulfobulbia</taxon>
        <taxon>Desulfobulbales</taxon>
        <taxon>Desulfobulbaceae</taxon>
        <taxon>Candidatus Desulfatifera</taxon>
    </lineage>
</organism>
<name>A0A8J6N8W8_9BACT</name>
<evidence type="ECO:0000313" key="5">
    <source>
        <dbReference type="EMBL" id="MBC8209054.1"/>
    </source>
</evidence>
<dbReference type="EMBL" id="JACNLK010000073">
    <property type="protein sequence ID" value="MBC8209054.1"/>
    <property type="molecule type" value="Genomic_DNA"/>
</dbReference>
<evidence type="ECO:0000259" key="4">
    <source>
        <dbReference type="SMART" id="SM00967"/>
    </source>
</evidence>
<dbReference type="Gene3D" id="3.30.1330.30">
    <property type="match status" value="1"/>
</dbReference>
<evidence type="ECO:0000256" key="3">
    <source>
        <dbReference type="SAM" id="MobiDB-lite"/>
    </source>
</evidence>
<dbReference type="SMART" id="SM00967">
    <property type="entry name" value="SpoU_sub_bind"/>
    <property type="match status" value="1"/>
</dbReference>
<dbReference type="PANTHER" id="PTHR46429:SF1">
    <property type="entry name" value="23S RRNA (GUANOSINE-2'-O-)-METHYLTRANSFERASE RLMB"/>
    <property type="match status" value="1"/>
</dbReference>
<feature type="domain" description="RNA 2-O ribose methyltransferase substrate binding" evidence="4">
    <location>
        <begin position="31"/>
        <end position="108"/>
    </location>
</feature>
<keyword evidence="2" id="KW-0808">Transferase</keyword>
<feature type="region of interest" description="Disordered" evidence="3">
    <location>
        <begin position="1"/>
        <end position="20"/>
    </location>
</feature>
<dbReference type="InterPro" id="IPR013123">
    <property type="entry name" value="SpoU_subst-bd"/>
</dbReference>
<dbReference type="PANTHER" id="PTHR46429">
    <property type="entry name" value="23S RRNA (GUANOSINE-2'-O-)-METHYLTRANSFERASE RLMB"/>
    <property type="match status" value="1"/>
</dbReference>
<evidence type="ECO:0000256" key="2">
    <source>
        <dbReference type="ARBA" id="ARBA00022679"/>
    </source>
</evidence>
<dbReference type="AlphaFoldDB" id="A0A8J6N8W8"/>
<dbReference type="Pfam" id="PF00588">
    <property type="entry name" value="SpoU_methylase"/>
    <property type="match status" value="1"/>
</dbReference>
<accession>A0A8J6N8W8</accession>
<dbReference type="SUPFAM" id="SSF55315">
    <property type="entry name" value="L30e-like"/>
    <property type="match status" value="1"/>
</dbReference>
<dbReference type="NCBIfam" id="TIGR00186">
    <property type="entry name" value="rRNA_methyl_3"/>
    <property type="match status" value="1"/>
</dbReference>